<feature type="region of interest" description="Disordered" evidence="2">
    <location>
        <begin position="986"/>
        <end position="1006"/>
    </location>
</feature>
<feature type="domain" description="Dynein heavy chain linker" evidence="3">
    <location>
        <begin position="875"/>
        <end position="1308"/>
    </location>
</feature>
<feature type="compositionally biased region" description="Low complexity" evidence="2">
    <location>
        <begin position="2362"/>
        <end position="2375"/>
    </location>
</feature>
<dbReference type="Gene3D" id="1.20.140.100">
    <property type="entry name" value="Dynein heavy chain, N-terminal domain 2"/>
    <property type="match status" value="1"/>
</dbReference>
<dbReference type="SUPFAM" id="SSF52540">
    <property type="entry name" value="P-loop containing nucleoside triphosphate hydrolases"/>
    <property type="match status" value="1"/>
</dbReference>
<dbReference type="InterPro" id="IPR042222">
    <property type="entry name" value="Dynein_2_N"/>
</dbReference>
<dbReference type="InterPro" id="IPR013602">
    <property type="entry name" value="Dynein_heavy_linker"/>
</dbReference>
<dbReference type="Pfam" id="PF08393">
    <property type="entry name" value="DHC_N2"/>
    <property type="match status" value="1"/>
</dbReference>
<feature type="compositionally biased region" description="Basic and acidic residues" evidence="2">
    <location>
        <begin position="554"/>
        <end position="563"/>
    </location>
</feature>
<dbReference type="InterPro" id="IPR024317">
    <property type="entry name" value="Dynein_heavy_chain_D4_dom"/>
</dbReference>
<feature type="domain" description="Dynein heavy chain coiled coil stalk" evidence="5">
    <location>
        <begin position="3395"/>
        <end position="3561"/>
    </location>
</feature>
<dbReference type="InterPro" id="IPR026983">
    <property type="entry name" value="DHC"/>
</dbReference>
<evidence type="ECO:0000259" key="3">
    <source>
        <dbReference type="Pfam" id="PF08393"/>
    </source>
</evidence>
<dbReference type="Pfam" id="PF12780">
    <property type="entry name" value="AAA_8"/>
    <property type="match status" value="1"/>
</dbReference>
<feature type="domain" description="Dynein heavy chain AAA module D4" evidence="6">
    <location>
        <begin position="2939"/>
        <end position="3068"/>
    </location>
</feature>
<dbReference type="EMBL" id="DAKRPA010000229">
    <property type="protein sequence ID" value="DAZ94854.1"/>
    <property type="molecule type" value="Genomic_DNA"/>
</dbReference>
<dbReference type="Gene3D" id="3.40.50.300">
    <property type="entry name" value="P-loop containing nucleotide triphosphate hydrolases"/>
    <property type="match status" value="4"/>
</dbReference>
<dbReference type="GO" id="GO:0045505">
    <property type="term" value="F:dynein intermediate chain binding"/>
    <property type="evidence" value="ECO:0007669"/>
    <property type="project" value="InterPro"/>
</dbReference>
<organism evidence="7 8">
    <name type="scientific">Lagenidium giganteum</name>
    <dbReference type="NCBI Taxonomy" id="4803"/>
    <lineage>
        <taxon>Eukaryota</taxon>
        <taxon>Sar</taxon>
        <taxon>Stramenopiles</taxon>
        <taxon>Oomycota</taxon>
        <taxon>Peronosporomycetes</taxon>
        <taxon>Pythiales</taxon>
        <taxon>Pythiaceae</taxon>
    </lineage>
</organism>
<feature type="region of interest" description="Disordered" evidence="2">
    <location>
        <begin position="1856"/>
        <end position="1891"/>
    </location>
</feature>
<keyword evidence="8" id="KW-1185">Reference proteome</keyword>
<protein>
    <recommendedName>
        <fullName evidence="9">Dynein heavy chain</fullName>
    </recommendedName>
</protein>
<feature type="compositionally biased region" description="Low complexity" evidence="2">
    <location>
        <begin position="1860"/>
        <end position="1872"/>
    </location>
</feature>
<gene>
    <name evidence="7" type="ORF">N0F65_008156</name>
</gene>
<dbReference type="InterPro" id="IPR027417">
    <property type="entry name" value="P-loop_NTPase"/>
</dbReference>
<feature type="region of interest" description="Disordered" evidence="2">
    <location>
        <begin position="4479"/>
        <end position="4531"/>
    </location>
</feature>
<dbReference type="GO" id="GO:0005524">
    <property type="term" value="F:ATP binding"/>
    <property type="evidence" value="ECO:0007669"/>
    <property type="project" value="InterPro"/>
</dbReference>
<feature type="compositionally biased region" description="Acidic residues" evidence="2">
    <location>
        <begin position="543"/>
        <end position="553"/>
    </location>
</feature>
<feature type="domain" description="Dynein heavy chain hydrolytic ATP-binding dynein motor region" evidence="4">
    <location>
        <begin position="1476"/>
        <end position="1760"/>
    </location>
</feature>
<keyword evidence="1" id="KW-0175">Coiled coil</keyword>
<sequence length="5411" mass="603142">MQSARVHLLTTLYFNHPALLAGMRAVQTELAKLDSLSLLSDFQGRTFGLSKFASRNVLHMQERCQDLLTLHRNVQVILLQVCDQCLAELETPNAGFPGHEFAESSRKSSNFHLFDTFIERERALATADTHFLRHSHLRMAPPSANDKASPSKGGGGAQRGTIVQSGGHPLSDNSLDEIRWTLAAIRRRQCALLSRFVLLVEFMQLDVFFALVLRSIHQVRDALLSGANARHITRLTDRRDYLIAFYRTLDGQAKQNGRRVSGLFNGDADTANNIAPDKPRQLQLTKQQTKRFLRSSWAGKFTPTSSDDPSAASDSVWMESKMEAFFFRGLAMRCGDQADAFTLDDFLDAVENFIAKSLVLPEFQVANCSIFDREDANALTDPSSHNDVAEVLIPTAGSTRTLGVQDGEISSQDIQSISFLAPIPLFEISLELFESRATTTDLVKQARRPLVRASEHAHEMLVLKPPLNNVVHVVRDLITDFVVLFRKIPPLSDHPGLRAVIDFAEDIRSYRVETPPPPPQRNVIAMNTLALWITDHKESDESKDSDEDESDDESKERKSTFDRLTERIGQDHAYAVLRIEIDALLSKAFQGASEFMEQYNEILRKHMENEHTDFRILRSRFQRGEYSLGDMTRDVESYNQQIRDLNALSTTQNIAFLHFNMDKLKRSLVPSPVRCLEVLQVLLPELAHEKCVAFLDFIRASSKLIEKPKIVDLDEFSEYLLHLKQVQDDVQEKDYDLTFLHDFFAVLAKLTFAIPTHTSEVFELCEPEFENLKAEVNDAMSRRDMDINEYAPILQENIRRLQVGIEHLKSGASDKTMNATDSNCQDARTMSNQLEKNAEALALESQRLVRIQQIFAEFTGGNKVTVVDFSELPVISNELTLKNDLWVAVCVAEDYLAATSDETLRELDLGKMKTVVQHVQEVINRLQKSSLRFAAMQRLEESKSIIEGLAPIIRDLRNENLEERHWAKLEHKIGCAFSLRVRDDSNDTEKADGEADTGADKTAPPHEVRHLDLPFKHLLTIQAVTHAVTIHQVSEEATAEAAISKSFLSVSMTWEIKEIPTALRKDREGREIYCIGNCQEVCSLLEESEVLLRVMDFSSYARVIQGRLSKMLNDLRLAKETMELLIVAQQKWDYMQRLVSPDFLRAFPEQSKQLHHHDASWKAVTDGVAKRPLCFPFATNPDNKPTLQSIIRGFESVAKSLEDHLELKRQVFPAFFKLSNVELATLISKSRDVYNIQQFLYQCFDNVARINFGTRDACQDILSVASRSFPQAELISMGKNLKARGPTEQWLFSTEKRLIEQLRRATRDAVALVSDLSSIRSRSASQDLGAKPDESYATLVALPLQCIVLADKVVRSDVIDKMLKDGETSETVLQRLQTHQESLSELVQRAASRETDRNLTAKMTPRELTLYALLTLNHLQYRDAVADTVSTGATRRATTSMSGDIAWDLQLKYKLDDSASVGQDIHVEMNSLKVAYGFHYVNPHAETVLCPASLRFLFSMFACIRNAQGCIVTGGPGGGKATLARQISQSLGRQCFATVATACTTLDHAFKLLRGALHSGGTFCFKFGVDSIHRPETLAMLKALATVVASIEQCVLVKLPVAGLQKDSIVFTPGTALVFAYTPAPSTALSAQDDAQLQIWSDRLCRLALYRPDDAYIVEAWMTSMQFEDPETLSAQLVLVWHQLQALTSHQRPQFTLLALQRIVRTVGLHACQSNEVYEKDKLQAYLLRCAVIDHCTPLVNDEALGLLHDCVDAVFKNSGAHNEWFVRQWKREQQEALAPGGSYGDFYPQYLLDAAHELHLVPRQALLQASMDTLRALTSSIGVVLVGPSGIGKTSASAVLARALDMFKDDLIHEQQTHQSQKAAAANASAEQQDKKPGASLPPSNRDNEAAEEASGFVIRRVVFPMALTLMQLYGSTAPDGRGRTKSLLGRLIRYSQEQFGLVPPREVNPLLSLPTRTPSALYPLVALHKLVWITFDGACDARWMEALHCVLSTRGPLALMDAVEAHERRVLPFQDGEFMTLPPNVRFLFETLDLQHASPVSIQLNAIVAFQGDCLDGVDAASTTDEKSSSPAPTQSASSSHASVGTNTPIHVACIERFLAIQRAEVQAEAASSAHNPTVSCLLSIALVMYEYVNERLLVGNILGTIHTVVVEYGTAVVFSPLERVRHLLMLLQPLLSSVSGVYVAMGAGVDVVLSSDEHKLALQKRVSMVLVYALAWGYACGVQGNPQLQLLISGMLKREFVELAETWETSNGKDVNLFEVLIDLEAVRFVTIDSLPLAKAVQNTRPNVPKVVSTLPNALFVPTASSLLVHAAMKDALRSGHGVLVVGCENARRTTLLRNFLHQIDYLAALLKPATADGGETGTTGADASTSSGGSGGAAVAGSNAAGASMQLASVERIRLHQVMLVKKLAKRFRMVNSAAQAQAAEKAGGKGLKAVEPNAAVVADETPAQPAIWRVRPCVDGSKIGTVEKFDRGDYIPFFFSMNQHDRGVSDLAQCMERMLQRERTGIYEPPPGKTAVFIIDDLHLPMQGAGAQHPSCYEYLRSAYEHASVFAGPEASPVTIESLMMIASIATRAMGTSAPQDDQSCRRLRSRFFPVLAPSCSLQDVHQVFATLVLSRWERASSSPLDRLSASLRQSVATMVAATTVLWEKLRRSGVSRQSFGTLTTATTSLSGHVGVPRELRLNLHDLARVYEGICSVEPMFLINHETLLRLWTHECTRSFADPFQLFGSTSSAVQSEIWRLRCLLQSYDHQRTSTSGVTSKRDSTMSGSGGGNSNGNSMHGAAAPFGNLAYFMTEYLDKRHESSQQQQERRPIPGLWGFVLNDAYFLVSRDVEDDSSSNNSAVNNDAGRRRSSVSLFRRKSMNGSSNTRWMYAELIREDASTEVAQTAIQIFFGSFGVYGSIGSALDSSSAAQIQLKAAQLPRNAPTVSLALATRLAQLERVHGRRGARMLLLGPAGSGREVMIHYLCSAVYASTGPRRPQPIVYFEGLPDATVVKQHWSLLLHELYERVGIDCEQLTLVVKRVDLLPRNVVNQLLSLLASGEIPGAFALEEQIKMATRVRDERLVELENRYHANCTRIRHDWEFEREKALTAMKKDNVLDVTAAAAEKYQEWEQQQYQMLQFRLDQAQLRHQQDLDDFLRTCEVENESVAATIMSLMRPLGMTSGKWQQIIHRLRRRLRIVFLVDVRHQSHAFARVPELFSACDVISLPALTDDALVTIVYGHFHNEFQRLQRQDISEWDPTCKWSEFLVFLERVERDLPRLALLAVQMHRAAVQQVAQTGTLQIPTMLLLMIPAYWTRLLQSYYVLEHRRQQRAQWFLFVHSSMEKELWKLQDGDAELKTQLSDCARNAVTLEEQSNEQRQDVDRIRDMMRRFQQAAEEQVHITNEMEQQAHVELHVPMACLEEANAALLLIDKRHIIEIKSFLNPPPLVHLVFDAISVMFGSEPTWDNAKRILSDSNIVQTLLNFDKDKVSPETLARVEKDYTSDPRFCKEEVEKQSVAASTMVIWVKAICQYARTRRVVAPTLQKLEKAQQRLRLLMTEYQTSKQRVTEAEELYQRTRMSLLATQELKERTVQEIESRCARLEGGKMALDFLQEDKLGMEKEIAQVRQRQELGVVWWNALLTAGVLAHGGQLGAHEREQLYNRWLEQYVVQSTNQGANEALRAIRLPVVRLALREDTDEPDEPDDDDSAVLEMFVRDDDCFGSGPCGWELVSRVGALFSRRHLQDAYTLSELAAARFPVVAITHFHPEMEDVVVKCARSIWKWSNFLMIDSKAPDLSMALRHAVADGHQLLVLDVEPCDALLHHGSLAAIFHWQTTVVAGKEHLIFPRPSLNEFEPPDPVPIHPDFRVLLTSHDSPQAFGDLLQRFPLLDAEVHASDVHDAILDKMWHPGIQTHNQQPCFQLRQTVREFDELAVAKHTASDFLTKLIQEAAVHGDFQIAETERVREASNRTKETRLQLQKKRMELHEALRVVRKHVGFARMGAAIFNGFNRVIAAPSISPSLSSAIATASCSPPLTLQFFLPLFFTALKAPELPTAESVLAEAGRADGSTYGQPPMLAAMHARTSSFRRSSQSLLRSSRASSRTLSVVNLDFNPASETLTQMLARLMPLVPSPEHWQRFLVELITGLEKNQQTRSKTYRNLKVLQQELLLGDAASERQRSQVTSIVQLDDLLLQKKLGVWRATGSLSDDDVHKLRQMYMYADQDDDEVLLSLIVDGDHARGSNDDGDDDDGESEPVLALFPTSRPRSERLKLGLVLFPHLVSALCCRMLRSYGVRSEFTQLQDDATLEQLLRSPGHGFTRSLAGESEHDLLSKKHGWLRVIAGFQEAACVLIVTTQPFASFEFLHRVVGHTIARSEDQLRLLRTLFARGFRSHQQLNDLFVLPHASRQKATLGSAVRSNSHGVTAHSTHLAVQEFVLMAAHLEEIFTLEKEKHGQLETLPLAVVNMQGMPEPFHWEELFQILQRSHQKLTSSTFRRHNSTEGPRPDGIVSTSTRRISSLMTQEHSNNQHQHHASTRTSPRRLSSAMPLLNRLSSDSTLLGTSPSCPRLLSVVEDWHNLPRHLQHNLLCFSLDEGHGRSNSSLHTLQHCVQATLLRFACHPCSDHVQAAVLAEELSKAKALGTAGSDAVEGNMMNIDPTIKRSNMALWERMTSLVLFHAVLTYRSSWYWHKNVDHAVSPSGDYHWNEFTTAMDQLLVVSTQVKQKQGAGASWSARERVLQQVILSAYMRKSRGRYEVNFLRQLYQECFPFVESASGSTSGSAVLGGSNSVVSSSRHVGASSRSLAVAANSNVGSTGMAPHPPSLGVASSSRLLHTSAGSVRNLGGLTSTGSIRNMANASANAVGASNRSLLGTGAGGSTLSLLGGGKMSNRATRAASVLWASVIFPIEELTERATDVEHWLDIVWAFSDTLDTSVETRVRVELLRLPEPTQCSTSSAVGRCAMTGTAQWLEAFGWRPHDPEGSARSQSSLLSLNDALAVLDTLLLRMLPPEVTIPPPSVGNSARTKATIEDEDAPSDACAVLLDVILRQTASAFNTYVSIIRTTLERLKQDLQFWYDHTDHSQQVRGSRTLSPHHASLSANGAPTKCFPLACVDDEAIQTNATQLMHNQVPACVREHHERLLLGNRMLSMQSFVRMYQFWHSFLHRKLVLQQSRMALHWWVPGLFHIQLHELVAMAKQRYCREHGISDDDHHVVFTLHRAQIITKAPAPDFGPAVATSAPQRVPDWNRRGVKSSEEEKEAGNEGEDRDDDNPEDEEEEEADVDGDGDGDGDADDDAEAEDFEMPDHTFLVLEGLTVHGAEWNQDRGYLEHPSATTVAAPGEALTSQLLVIGALEKSTETNKAGSKASSGGHHAMAMKRRKHATRLCPILRGSDATLEVAHEFELPVASTFSALATPYLTLALP</sequence>
<dbReference type="PANTHER" id="PTHR45703">
    <property type="entry name" value="DYNEIN HEAVY CHAIN"/>
    <property type="match status" value="1"/>
</dbReference>
<feature type="compositionally biased region" description="Polar residues" evidence="2">
    <location>
        <begin position="4498"/>
        <end position="4517"/>
    </location>
</feature>
<comment type="caution">
    <text evidence="7">The sequence shown here is derived from an EMBL/GenBank/DDBJ whole genome shotgun (WGS) entry which is preliminary data.</text>
</comment>
<accession>A0AAV2YND7</accession>
<reference evidence="7" key="1">
    <citation type="submission" date="2022-11" db="EMBL/GenBank/DDBJ databases">
        <authorList>
            <person name="Morgan W.R."/>
            <person name="Tartar A."/>
        </authorList>
    </citation>
    <scope>NUCLEOTIDE SEQUENCE</scope>
    <source>
        <strain evidence="7">ARSEF 373</strain>
    </source>
</reference>
<evidence type="ECO:0000259" key="4">
    <source>
        <dbReference type="Pfam" id="PF12774"/>
    </source>
</evidence>
<feature type="region of interest" description="Disordered" evidence="2">
    <location>
        <begin position="2362"/>
        <end position="2383"/>
    </location>
</feature>
<feature type="region of interest" description="Disordered" evidence="2">
    <location>
        <begin position="5216"/>
        <end position="5285"/>
    </location>
</feature>
<feature type="region of interest" description="Disordered" evidence="2">
    <location>
        <begin position="139"/>
        <end position="167"/>
    </location>
</feature>
<reference evidence="7" key="2">
    <citation type="journal article" date="2023" name="Microbiol Resour">
        <title>Decontamination and Annotation of the Draft Genome Sequence of the Oomycete Lagenidium giganteum ARSEF 373.</title>
        <authorList>
            <person name="Morgan W.R."/>
            <person name="Tartar A."/>
        </authorList>
    </citation>
    <scope>NUCLEOTIDE SEQUENCE</scope>
    <source>
        <strain evidence="7">ARSEF 373</strain>
    </source>
</reference>
<dbReference type="GO" id="GO:0051959">
    <property type="term" value="F:dynein light intermediate chain binding"/>
    <property type="evidence" value="ECO:0007669"/>
    <property type="project" value="InterPro"/>
</dbReference>
<dbReference type="Gene3D" id="1.20.920.20">
    <property type="match status" value="1"/>
</dbReference>
<evidence type="ECO:0000313" key="7">
    <source>
        <dbReference type="EMBL" id="DAZ94854.1"/>
    </source>
</evidence>
<evidence type="ECO:0000259" key="6">
    <source>
        <dbReference type="Pfam" id="PF12780"/>
    </source>
</evidence>
<dbReference type="InterPro" id="IPR024743">
    <property type="entry name" value="Dynein_HC_stalk"/>
</dbReference>
<feature type="region of interest" description="Disordered" evidence="2">
    <location>
        <begin position="2759"/>
        <end position="2782"/>
    </location>
</feature>
<evidence type="ECO:0008006" key="9">
    <source>
        <dbReference type="Google" id="ProtNLM"/>
    </source>
</evidence>
<feature type="region of interest" description="Disordered" evidence="2">
    <location>
        <begin position="2063"/>
        <end position="2086"/>
    </location>
</feature>
<dbReference type="Gene3D" id="1.20.920.30">
    <property type="match status" value="1"/>
</dbReference>
<dbReference type="GO" id="GO:0030286">
    <property type="term" value="C:dynein complex"/>
    <property type="evidence" value="ECO:0007669"/>
    <property type="project" value="InterPro"/>
</dbReference>
<evidence type="ECO:0000256" key="1">
    <source>
        <dbReference type="ARBA" id="ARBA00023054"/>
    </source>
</evidence>
<feature type="compositionally biased region" description="Acidic residues" evidence="2">
    <location>
        <begin position="5250"/>
        <end position="5285"/>
    </location>
</feature>
<dbReference type="GO" id="GO:0007018">
    <property type="term" value="P:microtubule-based movement"/>
    <property type="evidence" value="ECO:0007669"/>
    <property type="project" value="InterPro"/>
</dbReference>
<dbReference type="Gene3D" id="3.20.180.20">
    <property type="entry name" value="Dynein heavy chain, N-terminal domain 2"/>
    <property type="match status" value="1"/>
</dbReference>
<dbReference type="Proteomes" id="UP001146120">
    <property type="component" value="Unassembled WGS sequence"/>
</dbReference>
<feature type="region of interest" description="Disordered" evidence="2">
    <location>
        <begin position="536"/>
        <end position="563"/>
    </location>
</feature>
<evidence type="ECO:0000313" key="8">
    <source>
        <dbReference type="Proteomes" id="UP001146120"/>
    </source>
</evidence>
<evidence type="ECO:0000259" key="5">
    <source>
        <dbReference type="Pfam" id="PF12777"/>
    </source>
</evidence>
<evidence type="ECO:0000256" key="2">
    <source>
        <dbReference type="SAM" id="MobiDB-lite"/>
    </source>
</evidence>
<dbReference type="Pfam" id="PF12775">
    <property type="entry name" value="AAA_7"/>
    <property type="match status" value="1"/>
</dbReference>
<dbReference type="Pfam" id="PF12777">
    <property type="entry name" value="MT"/>
    <property type="match status" value="1"/>
</dbReference>
<feature type="compositionally biased region" description="Low complexity" evidence="2">
    <location>
        <begin position="2071"/>
        <end position="2085"/>
    </location>
</feature>
<name>A0AAV2YND7_9STRA</name>
<dbReference type="InterPro" id="IPR035699">
    <property type="entry name" value="AAA_6"/>
</dbReference>
<proteinExistence type="predicted"/>
<feature type="compositionally biased region" description="Basic and acidic residues" evidence="2">
    <location>
        <begin position="5233"/>
        <end position="5249"/>
    </location>
</feature>
<dbReference type="InterPro" id="IPR042228">
    <property type="entry name" value="Dynein_linker_3"/>
</dbReference>
<dbReference type="Pfam" id="PF12774">
    <property type="entry name" value="AAA_6"/>
    <property type="match status" value="1"/>
</dbReference>
<dbReference type="PANTHER" id="PTHR45703:SF36">
    <property type="entry name" value="DYNEIN HEAVY CHAIN, CYTOPLASMIC"/>
    <property type="match status" value="1"/>
</dbReference>